<dbReference type="GO" id="GO:0008930">
    <property type="term" value="F:methylthioadenosine nucleosidase activity"/>
    <property type="evidence" value="ECO:0007669"/>
    <property type="project" value="InterPro"/>
</dbReference>
<dbReference type="EMBL" id="BRYA01000347">
    <property type="protein sequence ID" value="GMI47512.1"/>
    <property type="molecule type" value="Genomic_DNA"/>
</dbReference>
<accession>A0A9W7GKR2</accession>
<organism evidence="2 3">
    <name type="scientific">Triparma columacea</name>
    <dbReference type="NCBI Taxonomy" id="722753"/>
    <lineage>
        <taxon>Eukaryota</taxon>
        <taxon>Sar</taxon>
        <taxon>Stramenopiles</taxon>
        <taxon>Ochrophyta</taxon>
        <taxon>Bolidophyceae</taxon>
        <taxon>Parmales</taxon>
        <taxon>Triparmaceae</taxon>
        <taxon>Triparma</taxon>
    </lineage>
</organism>
<sequence>MEAEAAPTIKKLALQVLPTVFPSALPYQCYTDSTKSLYLVTSGKDATHAVDNVGTMHAALAVSTALMALPDIKVIVNAGTCGGFIKRGCKIGTVVIPTKGAFHDRRIVIPSTPFEQYGIGATDLTSCAIANEVREKLGYLGGCCSSGDSLDHSKEDDEIMEGNEAVVKCMEFAAISQVAKMWGKDLVGVKVVTDLVDGDKPAFEEFMANLSSAAEALQASIPQVLEIIKKEE</sequence>
<dbReference type="AlphaFoldDB" id="A0A9W7GKR2"/>
<dbReference type="InterPro" id="IPR000845">
    <property type="entry name" value="Nucleoside_phosphorylase_d"/>
</dbReference>
<dbReference type="InterPro" id="IPR044580">
    <property type="entry name" value="MTAN"/>
</dbReference>
<feature type="domain" description="Nucleoside phosphorylase" evidence="1">
    <location>
        <begin position="24"/>
        <end position="224"/>
    </location>
</feature>
<proteinExistence type="predicted"/>
<evidence type="ECO:0000313" key="3">
    <source>
        <dbReference type="Proteomes" id="UP001165065"/>
    </source>
</evidence>
<keyword evidence="3" id="KW-1185">Reference proteome</keyword>
<dbReference type="GO" id="GO:0019509">
    <property type="term" value="P:L-methionine salvage from methylthioadenosine"/>
    <property type="evidence" value="ECO:0007669"/>
    <property type="project" value="InterPro"/>
</dbReference>
<evidence type="ECO:0000259" key="1">
    <source>
        <dbReference type="Pfam" id="PF01048"/>
    </source>
</evidence>
<dbReference type="SUPFAM" id="SSF53167">
    <property type="entry name" value="Purine and uridine phosphorylases"/>
    <property type="match status" value="1"/>
</dbReference>
<evidence type="ECO:0000313" key="2">
    <source>
        <dbReference type="EMBL" id="GMI47512.1"/>
    </source>
</evidence>
<name>A0A9W7GKR2_9STRA</name>
<comment type="caution">
    <text evidence="2">The sequence shown here is derived from an EMBL/GenBank/DDBJ whole genome shotgun (WGS) entry which is preliminary data.</text>
</comment>
<dbReference type="Gene3D" id="3.40.50.1580">
    <property type="entry name" value="Nucleoside phosphorylase domain"/>
    <property type="match status" value="1"/>
</dbReference>
<dbReference type="OrthoDB" id="1153057at2759"/>
<reference evidence="3" key="1">
    <citation type="journal article" date="2023" name="Commun. Biol.">
        <title>Genome analysis of Parmales, the sister group of diatoms, reveals the evolutionary specialization of diatoms from phago-mixotrophs to photoautotrophs.</title>
        <authorList>
            <person name="Ban H."/>
            <person name="Sato S."/>
            <person name="Yoshikawa S."/>
            <person name="Yamada K."/>
            <person name="Nakamura Y."/>
            <person name="Ichinomiya M."/>
            <person name="Sato N."/>
            <person name="Blanc-Mathieu R."/>
            <person name="Endo H."/>
            <person name="Kuwata A."/>
            <person name="Ogata H."/>
        </authorList>
    </citation>
    <scope>NUCLEOTIDE SEQUENCE [LARGE SCALE GENOMIC DNA]</scope>
</reference>
<dbReference type="Pfam" id="PF01048">
    <property type="entry name" value="PNP_UDP_1"/>
    <property type="match status" value="1"/>
</dbReference>
<dbReference type="PANTHER" id="PTHR46994">
    <property type="entry name" value="5'-METHYLTHIOADENOSINE/S-ADENOSYLHOMOCYSTEINE NUCLEOSIDASE 1"/>
    <property type="match status" value="1"/>
</dbReference>
<protein>
    <recommendedName>
        <fullName evidence="1">Nucleoside phosphorylase domain-containing protein</fullName>
    </recommendedName>
</protein>
<dbReference type="PANTHER" id="PTHR46994:SF1">
    <property type="entry name" value="5'-METHYLTHIOADENOSINE NUCLEOSIDASE"/>
    <property type="match status" value="1"/>
</dbReference>
<dbReference type="Proteomes" id="UP001165065">
    <property type="component" value="Unassembled WGS sequence"/>
</dbReference>
<dbReference type="InterPro" id="IPR035994">
    <property type="entry name" value="Nucleoside_phosphorylase_sf"/>
</dbReference>
<dbReference type="GO" id="GO:0009116">
    <property type="term" value="P:nucleoside metabolic process"/>
    <property type="evidence" value="ECO:0007669"/>
    <property type="project" value="InterPro"/>
</dbReference>
<gene>
    <name evidence="2" type="ORF">TrCOL_g4779</name>
</gene>